<feature type="region of interest" description="Disordered" evidence="1">
    <location>
        <begin position="617"/>
        <end position="640"/>
    </location>
</feature>
<dbReference type="WBParaSite" id="EgrG_000389900">
    <property type="protein sequence ID" value="EgrG_000389900"/>
    <property type="gene ID" value="EgrG_000389900"/>
</dbReference>
<feature type="compositionally biased region" description="Low complexity" evidence="1">
    <location>
        <begin position="13"/>
        <end position="22"/>
    </location>
</feature>
<accession>A0A068X3C7</accession>
<evidence type="ECO:0000313" key="3">
    <source>
        <dbReference type="Proteomes" id="UP000492820"/>
    </source>
</evidence>
<gene>
    <name evidence="2" type="ORF">EgrG_000389900</name>
</gene>
<feature type="compositionally biased region" description="Pro residues" evidence="1">
    <location>
        <begin position="626"/>
        <end position="639"/>
    </location>
</feature>
<sequence>MNRPKSRSKRSKVSLVRSQSCRSDMDLSDDSSSLHVSVRSGSDSPANDAKSPPNIDETGTLSDSTTDVLSSVEIRKLRIRNGFNVDQYESLHKDKRGEPKSVVSEVSISPGRGTNSPINDQSTNLSKSTKLHKSASTSSEVPDSSSESPKLVKNKALDVDLPPFEESIIEGFSIMAFNTSSEMELYARLTDKKEATPSRRTSSRSASTAGLNSNLGRQRRCAPRSSVGRGRKSTVHNPTTAGATATATATAAAAAADGLDGDVTAGKGSSSTRGSGNKGDAVRLGPLHIDITSPTSTASSGRKSGGDDDQMGMQRSEAKANGLRISNGDAGSALSADKTFPVLLPKNNTTIATASSASKRDLFSIAALTAVEEREEASSSMVKSSQEQQQQQQQQQSQAYSPQVPQSPQLRPNGHPLTPAQWLERLSNNRGGEMAWNKGGIGMAEEEMRQLTHLLFTDRVFTEQFGRLPSVVQIMAFYHHHQQQQQQQEQLRQLQQPHTPSSSSSSSSSSCSPTTAQSFSNTFNSQQNSLGAGAPQTGAMHPPAALTTNKAFPPPPHPPLPFTPPTASATALAAAAAAVVGCGGSGGSLTTATATTTIATANLTSIATYFPTPVNSTSAATTTPIHLPPPPPPPPPPLSHSPVFFNSTATGVAAALAAGIRPTAPVFQGQALSLSTGQFLPAPPISNAGTSAPPVPHSSLSHHPFMPNSPHLSTLWGGHHHLPRLQPPASDFPYLVVGPHLHSSPVAPSSSAAHARRATPVVDAVDLTSMAGGGNDGVGSMKRSACARPAIPQSLLSFPHFWAHQRSAVAIATAIHQPQPQPPSSANRRLHQLPRFRDLFRIDGMLSNRGATAHLRICYHIMMDKTHGLKPVNPSTNPWWYVEPSATLPQPKPRERPAPPHPHPHPHPHLSHHQTLPRFPNYEHFMRTALGGGGSSAGGAGGVGGSCTVAPLPPPHPIAIDLTRSPPPHMAGLAMSSARKLLQHQEMPRPVDAATVAKFFQQHQQRQQQQQQQQETELMMALKRRRVMPEGGALVSPPPPSLPPPSMQPAPQLLPPPHYQNGGMRMPLGFPFSPPHFRHPL</sequence>
<feature type="region of interest" description="Disordered" evidence="1">
    <location>
        <begin position="483"/>
        <end position="565"/>
    </location>
</feature>
<reference evidence="2 3" key="1">
    <citation type="journal article" date="2013" name="Nature">
        <title>The genomes of four tapeworm species reveal adaptations to parasitism.</title>
        <authorList>
            <person name="Tsai I.J."/>
            <person name="Zarowiecki M."/>
            <person name="Holroyd N."/>
            <person name="Garciarrubio A."/>
            <person name="Sanchez-Flores A."/>
            <person name="Brooks K.L."/>
            <person name="Tracey A."/>
            <person name="Bobes R.J."/>
            <person name="Fragoso G."/>
            <person name="Sciutto E."/>
            <person name="Aslett M."/>
            <person name="Beasley H."/>
            <person name="Bennett H.M."/>
            <person name="Cai J."/>
            <person name="Camicia F."/>
            <person name="Clark R."/>
            <person name="Cucher M."/>
            <person name="De Silva N."/>
            <person name="Day T.A."/>
            <person name="Deplazes P."/>
            <person name="Estrada K."/>
            <person name="Fernandez C."/>
            <person name="Holland P.W."/>
            <person name="Hou J."/>
            <person name="Hu S."/>
            <person name="Huckvale T."/>
            <person name="Hung S.S."/>
            <person name="Kamenetzky L."/>
            <person name="Keane J.A."/>
            <person name="Kiss F."/>
            <person name="Koziol U."/>
            <person name="Lambert O."/>
            <person name="Liu K."/>
            <person name="Luo X."/>
            <person name="Luo Y."/>
            <person name="Macchiaroli N."/>
            <person name="Nichol S."/>
            <person name="Paps J."/>
            <person name="Parkinson J."/>
            <person name="Pouchkina-Stantcheva N."/>
            <person name="Riddiford N."/>
            <person name="Rosenzvit M."/>
            <person name="Salinas G."/>
            <person name="Wasmuth J.D."/>
            <person name="Zamanian M."/>
            <person name="Zheng Y."/>
            <person name="Cai X."/>
            <person name="Soberon X."/>
            <person name="Olson P.D."/>
            <person name="Laclette J.P."/>
            <person name="Brehm K."/>
            <person name="Berriman M."/>
            <person name="Garciarrubio A."/>
            <person name="Bobes R.J."/>
            <person name="Fragoso G."/>
            <person name="Sanchez-Flores A."/>
            <person name="Estrada K."/>
            <person name="Cevallos M.A."/>
            <person name="Morett E."/>
            <person name="Gonzalez V."/>
            <person name="Portillo T."/>
            <person name="Ochoa-Leyva A."/>
            <person name="Jose M.V."/>
            <person name="Sciutto E."/>
            <person name="Landa A."/>
            <person name="Jimenez L."/>
            <person name="Valdes V."/>
            <person name="Carrero J.C."/>
            <person name="Larralde C."/>
            <person name="Morales-Montor J."/>
            <person name="Limon-Lason J."/>
            <person name="Soberon X."/>
            <person name="Laclette J.P."/>
        </authorList>
    </citation>
    <scope>NUCLEOTIDE SEQUENCE [LARGE SCALE GENOMIC DNA]</scope>
</reference>
<reference evidence="4" key="3">
    <citation type="submission" date="2020-10" db="UniProtKB">
        <authorList>
            <consortium name="WormBaseParasite"/>
        </authorList>
    </citation>
    <scope>IDENTIFICATION</scope>
</reference>
<name>A0A068X3C7_ECHGR</name>
<feature type="compositionally biased region" description="Polar residues" evidence="1">
    <location>
        <begin position="292"/>
        <end position="302"/>
    </location>
</feature>
<feature type="compositionally biased region" description="Pro residues" evidence="1">
    <location>
        <begin position="552"/>
        <end position="564"/>
    </location>
</feature>
<dbReference type="EMBL" id="LK028607">
    <property type="protein sequence ID" value="CDS24498.1"/>
    <property type="molecule type" value="Genomic_DNA"/>
</dbReference>
<feature type="region of interest" description="Disordered" evidence="1">
    <location>
        <begin position="264"/>
        <end position="313"/>
    </location>
</feature>
<feature type="compositionally biased region" description="Low complexity" evidence="1">
    <location>
        <begin position="30"/>
        <end position="44"/>
    </location>
</feature>
<feature type="compositionally biased region" description="Basic residues" evidence="1">
    <location>
        <begin position="1"/>
        <end position="12"/>
    </location>
</feature>
<feature type="region of interest" description="Disordered" evidence="1">
    <location>
        <begin position="85"/>
        <end position="150"/>
    </location>
</feature>
<feature type="region of interest" description="Disordered" evidence="1">
    <location>
        <begin position="885"/>
        <end position="915"/>
    </location>
</feature>
<organism evidence="2">
    <name type="scientific">Echinococcus granulosus</name>
    <name type="common">Hydatid tapeworm</name>
    <dbReference type="NCBI Taxonomy" id="6210"/>
    <lineage>
        <taxon>Eukaryota</taxon>
        <taxon>Metazoa</taxon>
        <taxon>Spiralia</taxon>
        <taxon>Lophotrochozoa</taxon>
        <taxon>Platyhelminthes</taxon>
        <taxon>Cestoda</taxon>
        <taxon>Eucestoda</taxon>
        <taxon>Cyclophyllidea</taxon>
        <taxon>Taeniidae</taxon>
        <taxon>Echinococcus</taxon>
        <taxon>Echinococcus granulosus group</taxon>
    </lineage>
</organism>
<dbReference type="AlphaFoldDB" id="A0A068X3C7"/>
<reference evidence="2" key="2">
    <citation type="submission" date="2014-06" db="EMBL/GenBank/DDBJ databases">
        <authorList>
            <person name="Aslett M."/>
        </authorList>
    </citation>
    <scope>NUCLEOTIDE SEQUENCE</scope>
</reference>
<feature type="region of interest" description="Disordered" evidence="1">
    <location>
        <begin position="190"/>
        <end position="246"/>
    </location>
</feature>
<feature type="compositionally biased region" description="Low complexity" evidence="1">
    <location>
        <begin position="483"/>
        <end position="529"/>
    </location>
</feature>
<evidence type="ECO:0000313" key="4">
    <source>
        <dbReference type="WBParaSite" id="EgrG_000389900"/>
    </source>
</evidence>
<feature type="compositionally biased region" description="Polar residues" evidence="1">
    <location>
        <begin position="104"/>
        <end position="128"/>
    </location>
</feature>
<evidence type="ECO:0000256" key="1">
    <source>
        <dbReference type="SAM" id="MobiDB-lite"/>
    </source>
</evidence>
<feature type="compositionally biased region" description="Low complexity" evidence="1">
    <location>
        <begin position="198"/>
        <end position="209"/>
    </location>
</feature>
<dbReference type="Proteomes" id="UP000492820">
    <property type="component" value="Unassembled WGS sequence"/>
</dbReference>
<feature type="compositionally biased region" description="Low complexity" evidence="1">
    <location>
        <begin position="378"/>
        <end position="409"/>
    </location>
</feature>
<protein>
    <submittedName>
        <fullName evidence="2">Pfam-B_8674 and Pfam-B_6278 and Pfam-B_9992 and Pfam-B_16759 and Pfam-B_10606 domain containing protein</fullName>
    </submittedName>
</protein>
<feature type="compositionally biased region" description="Low complexity" evidence="1">
    <location>
        <begin position="58"/>
        <end position="71"/>
    </location>
</feature>
<evidence type="ECO:0000313" key="2">
    <source>
        <dbReference type="EMBL" id="CDS24498.1"/>
    </source>
</evidence>
<proteinExistence type="predicted"/>
<feature type="compositionally biased region" description="Basic residues" evidence="1">
    <location>
        <begin position="902"/>
        <end position="912"/>
    </location>
</feature>
<feature type="region of interest" description="Disordered" evidence="1">
    <location>
        <begin position="1"/>
        <end position="71"/>
    </location>
</feature>
<feature type="compositionally biased region" description="Low complexity" evidence="1">
    <location>
        <begin position="134"/>
        <end position="148"/>
    </location>
</feature>
<dbReference type="OrthoDB" id="6275993at2759"/>
<feature type="region of interest" description="Disordered" evidence="1">
    <location>
        <begin position="376"/>
        <end position="419"/>
    </location>
</feature>
<feature type="compositionally biased region" description="Basic and acidic residues" evidence="1">
    <location>
        <begin position="89"/>
        <end position="99"/>
    </location>
</feature>